<proteinExistence type="predicted"/>
<reference evidence="2 3" key="1">
    <citation type="submission" date="2017-08" db="EMBL/GenBank/DDBJ databases">
        <title>A Genome Sequence of Oceanimonas doudoroffii ATCC 27123T.</title>
        <authorList>
            <person name="Brennan M.A."/>
            <person name="Maclea K.S."/>
            <person name="Mcclelland W.D."/>
            <person name="Trachtenberg A.M."/>
        </authorList>
    </citation>
    <scope>NUCLEOTIDE SEQUENCE [LARGE SCALE GENOMIC DNA]</scope>
    <source>
        <strain evidence="2 3">ATCC 27123</strain>
    </source>
</reference>
<accession>A0A233RAM8</accession>
<dbReference type="OrthoDB" id="9811121at2"/>
<feature type="domain" description="CN hydrolase" evidence="1">
    <location>
        <begin position="5"/>
        <end position="264"/>
    </location>
</feature>
<keyword evidence="3" id="KW-1185">Reference proteome</keyword>
<dbReference type="Proteomes" id="UP000242757">
    <property type="component" value="Unassembled WGS sequence"/>
</dbReference>
<dbReference type="SUPFAM" id="SSF56317">
    <property type="entry name" value="Carbon-nitrogen hydrolase"/>
    <property type="match status" value="1"/>
</dbReference>
<dbReference type="GO" id="GO:0016787">
    <property type="term" value="F:hydrolase activity"/>
    <property type="evidence" value="ECO:0007669"/>
    <property type="project" value="UniProtKB-KW"/>
</dbReference>
<dbReference type="EMBL" id="NBIM01000011">
    <property type="protein sequence ID" value="OXY80449.1"/>
    <property type="molecule type" value="Genomic_DNA"/>
</dbReference>
<dbReference type="InterPro" id="IPR036526">
    <property type="entry name" value="C-N_Hydrolase_sf"/>
</dbReference>
<protein>
    <submittedName>
        <fullName evidence="2">Amidohydrolase</fullName>
    </submittedName>
</protein>
<evidence type="ECO:0000313" key="2">
    <source>
        <dbReference type="EMBL" id="OXY80449.1"/>
    </source>
</evidence>
<keyword evidence="2" id="KW-0378">Hydrolase</keyword>
<dbReference type="RefSeq" id="WP_094202116.1">
    <property type="nucleotide sequence ID" value="NZ_NBIM01000011.1"/>
</dbReference>
<dbReference type="PANTHER" id="PTHR23088:SF50">
    <property type="entry name" value="HYDROLASE YHCX"/>
    <property type="match status" value="1"/>
</dbReference>
<sequence>MTQPLVLACAQYSIDFLGNWQAFEHKLDRLLADALAQDANFVLLPEYFSMELASLFDETVYRSLSAQLDAMQSLLPDFIAYFSGRAKQHDLHILAGTIPVRLDDGRFVNRAHLFRPDGSHDWQDKLQMTRFEKEQWHIGAGDTIKVLDTAFGKVGVAVCYDSEFPLIVRRQVEAGARLILVPSCTDTEAGFNRVRIGSQARALENQCFVAQSPTIGEAPWSEAVDVNTGRAAIYTPVDYGYPDDGILVQGELNRPGWVVAELDLDALETVRAQGQVFNHEDWNGQHRF</sequence>
<name>A0A233RAM8_9GAMM</name>
<dbReference type="Pfam" id="PF00795">
    <property type="entry name" value="CN_hydrolase"/>
    <property type="match status" value="1"/>
</dbReference>
<organism evidence="2 3">
    <name type="scientific">Oceanimonas doudoroffii</name>
    <dbReference type="NCBI Taxonomy" id="84158"/>
    <lineage>
        <taxon>Bacteria</taxon>
        <taxon>Pseudomonadati</taxon>
        <taxon>Pseudomonadota</taxon>
        <taxon>Gammaproteobacteria</taxon>
        <taxon>Aeromonadales</taxon>
        <taxon>Aeromonadaceae</taxon>
        <taxon>Oceanimonas</taxon>
    </lineage>
</organism>
<gene>
    <name evidence="2" type="ORF">B6S08_17595</name>
</gene>
<dbReference type="PROSITE" id="PS50263">
    <property type="entry name" value="CN_HYDROLASE"/>
    <property type="match status" value="1"/>
</dbReference>
<dbReference type="PANTHER" id="PTHR23088">
    <property type="entry name" value="NITRILASE-RELATED"/>
    <property type="match status" value="1"/>
</dbReference>
<dbReference type="InterPro" id="IPR003010">
    <property type="entry name" value="C-N_Hydrolase"/>
</dbReference>
<evidence type="ECO:0000313" key="3">
    <source>
        <dbReference type="Proteomes" id="UP000242757"/>
    </source>
</evidence>
<dbReference type="Gene3D" id="3.60.110.10">
    <property type="entry name" value="Carbon-nitrogen hydrolase"/>
    <property type="match status" value="1"/>
</dbReference>
<dbReference type="CDD" id="cd07574">
    <property type="entry name" value="nitrilase_Rim1_like"/>
    <property type="match status" value="1"/>
</dbReference>
<dbReference type="AlphaFoldDB" id="A0A233RAM8"/>
<comment type="caution">
    <text evidence="2">The sequence shown here is derived from an EMBL/GenBank/DDBJ whole genome shotgun (WGS) entry which is preliminary data.</text>
</comment>
<evidence type="ECO:0000259" key="1">
    <source>
        <dbReference type="PROSITE" id="PS50263"/>
    </source>
</evidence>